<evidence type="ECO:0000313" key="2">
    <source>
        <dbReference type="Proteomes" id="UP000317243"/>
    </source>
</evidence>
<protein>
    <submittedName>
        <fullName evidence="1">Uncharacterized protein</fullName>
    </submittedName>
</protein>
<organism evidence="1 2">
    <name type="scientific">Thalassoglobus neptunius</name>
    <dbReference type="NCBI Taxonomy" id="1938619"/>
    <lineage>
        <taxon>Bacteria</taxon>
        <taxon>Pseudomonadati</taxon>
        <taxon>Planctomycetota</taxon>
        <taxon>Planctomycetia</taxon>
        <taxon>Planctomycetales</taxon>
        <taxon>Planctomycetaceae</taxon>
        <taxon>Thalassoglobus</taxon>
    </lineage>
</organism>
<proteinExistence type="predicted"/>
<dbReference type="EMBL" id="SIHI01000048">
    <property type="protein sequence ID" value="TWT40741.1"/>
    <property type="molecule type" value="Genomic_DNA"/>
</dbReference>
<evidence type="ECO:0000313" key="1">
    <source>
        <dbReference type="EMBL" id="TWT40741.1"/>
    </source>
</evidence>
<name>A0A5C5VSL0_9PLAN</name>
<accession>A0A5C5VSL0</accession>
<gene>
    <name evidence="1" type="ORF">KOR42_48840</name>
</gene>
<sequence length="445" mass="48695">MYGTTIKSLIESHGASGFYHKVVELLNEKKLTPDDFSYSELADACGVLSRLRTLPESQPIFDDAMASPTGVTALLQESNPGVNSHLFRVVTGELIGRKVIEGYEDDAGFIGDKLVTVVQSGVRNSRIAGFRALAGPTEVSEGHAYEESTFEEKFVTSQESKQGRILSINEELISFDQTGEIHRRAMALGYYLRQERERTIVRAVTDAGAAQGQNVYRPSGAGQALYKADGSNRNMIGSGNTTSTDFAYAIPLVDWTDIEEVLNYRATEVRDDRIDGDQRPILAPARQILVPEALRGTARSIVQSTEIQMTTNDGETKVANPVHNMLEVLSSPFIDEQGGSARSDWYLGDFRRQFVWTEIWPVQTFLQRSDSAAAFDRDVVLRVKARYFGGLSAVDTVFVTKVSGEDSYQPVEKLALMGEMNYLSAVGVDQGGNDGVGATEIGSSG</sequence>
<dbReference type="Pfam" id="PF25209">
    <property type="entry name" value="Phage_capsid_4"/>
    <property type="match status" value="1"/>
</dbReference>
<dbReference type="AlphaFoldDB" id="A0A5C5VSL0"/>
<comment type="caution">
    <text evidence="1">The sequence shown here is derived from an EMBL/GenBank/DDBJ whole genome shotgun (WGS) entry which is preliminary data.</text>
</comment>
<dbReference type="Proteomes" id="UP000317243">
    <property type="component" value="Unassembled WGS sequence"/>
</dbReference>
<dbReference type="RefSeq" id="WP_146512199.1">
    <property type="nucleotide sequence ID" value="NZ_SIHI01000048.1"/>
</dbReference>
<reference evidence="1 2" key="1">
    <citation type="submission" date="2019-02" db="EMBL/GenBank/DDBJ databases">
        <title>Deep-cultivation of Planctomycetes and their phenomic and genomic characterization uncovers novel biology.</title>
        <authorList>
            <person name="Wiegand S."/>
            <person name="Jogler M."/>
            <person name="Boedeker C."/>
            <person name="Pinto D."/>
            <person name="Vollmers J."/>
            <person name="Rivas-Marin E."/>
            <person name="Kohn T."/>
            <person name="Peeters S.H."/>
            <person name="Heuer A."/>
            <person name="Rast P."/>
            <person name="Oberbeckmann S."/>
            <person name="Bunk B."/>
            <person name="Jeske O."/>
            <person name="Meyerdierks A."/>
            <person name="Storesund J.E."/>
            <person name="Kallscheuer N."/>
            <person name="Luecker S."/>
            <person name="Lage O.M."/>
            <person name="Pohl T."/>
            <person name="Merkel B.J."/>
            <person name="Hornburger P."/>
            <person name="Mueller R.-W."/>
            <person name="Bruemmer F."/>
            <person name="Labrenz M."/>
            <person name="Spormann A.M."/>
            <person name="Op Den Camp H."/>
            <person name="Overmann J."/>
            <person name="Amann R."/>
            <person name="Jetten M.S.M."/>
            <person name="Mascher T."/>
            <person name="Medema M.H."/>
            <person name="Devos D.P."/>
            <person name="Kaster A.-K."/>
            <person name="Ovreas L."/>
            <person name="Rohde M."/>
            <person name="Galperin M.Y."/>
            <person name="Jogler C."/>
        </authorList>
    </citation>
    <scope>NUCLEOTIDE SEQUENCE [LARGE SCALE GENOMIC DNA]</scope>
    <source>
        <strain evidence="1 2">KOR42</strain>
    </source>
</reference>
<keyword evidence="2" id="KW-1185">Reference proteome</keyword>
<dbReference type="OrthoDB" id="231899at2"/>